<keyword evidence="4" id="KW-1185">Reference proteome</keyword>
<dbReference type="InterPro" id="IPR005152">
    <property type="entry name" value="Lipase_secreted"/>
</dbReference>
<dbReference type="GO" id="GO:0016787">
    <property type="term" value="F:hydrolase activity"/>
    <property type="evidence" value="ECO:0007669"/>
    <property type="project" value="UniProtKB-KW"/>
</dbReference>
<dbReference type="EMBL" id="CP098502">
    <property type="protein sequence ID" value="UTI63391.1"/>
    <property type="molecule type" value="Genomic_DNA"/>
</dbReference>
<dbReference type="PANTHER" id="PTHR34853:SF1">
    <property type="entry name" value="LIPASE 5"/>
    <property type="match status" value="1"/>
</dbReference>
<organism evidence="3 4">
    <name type="scientific">Paraconexibacter antarcticus</name>
    <dbReference type="NCBI Taxonomy" id="2949664"/>
    <lineage>
        <taxon>Bacteria</taxon>
        <taxon>Bacillati</taxon>
        <taxon>Actinomycetota</taxon>
        <taxon>Thermoleophilia</taxon>
        <taxon>Solirubrobacterales</taxon>
        <taxon>Paraconexibacteraceae</taxon>
        <taxon>Paraconexibacter</taxon>
    </lineage>
</organism>
<feature type="chain" id="PRO_5046172004" evidence="1">
    <location>
        <begin position="28"/>
        <end position="405"/>
    </location>
</feature>
<sequence length="405" mass="41588">MHRLRVVRAVAVASLSLAGVAATSATAATTVPKLRTGPSGVSFYTPPAGSLHGSSHGGVIWERRQTGADALKGAGRATLVLYRSIGVTGKAVAVSGSVTVPRGKAPKGGWPVVTWAHGTTGIADACAPTRSPASGKVADYTNYVYPQLKALLARGYAVVRTDYEGLGTPGVHPYLVGRSEGRSVMDMVRAARKVNPAIGRRVIVAGHSQGGHAALWATSIARTWTPELKVAGTVAFAPASHLSEQAALIRALGSPGGGLSALAASILRGIDVAGVGVDVPSLLSPAALALYPQVDTLCQPELGAASSFGGLAPKDILKADVPLDPLVAAIDRTDDPENLKLRTPVLVEQGSADTTVFPSFNAQLVDELRAKGAKVDSRVLPGVTHGKVVKAGLKSALSWMAKRLK</sequence>
<accession>A0ABY5DR37</accession>
<dbReference type="InterPro" id="IPR029058">
    <property type="entry name" value="AB_hydrolase_fold"/>
</dbReference>
<keyword evidence="3" id="KW-0378">Hydrolase</keyword>
<evidence type="ECO:0000259" key="2">
    <source>
        <dbReference type="Pfam" id="PF00326"/>
    </source>
</evidence>
<dbReference type="Pfam" id="PF03583">
    <property type="entry name" value="LIP"/>
    <property type="match status" value="1"/>
</dbReference>
<dbReference type="InterPro" id="IPR001375">
    <property type="entry name" value="Peptidase_S9_cat"/>
</dbReference>
<dbReference type="PIRSF" id="PIRSF029171">
    <property type="entry name" value="Esterase_LipA"/>
    <property type="match status" value="1"/>
</dbReference>
<feature type="signal peptide" evidence="1">
    <location>
        <begin position="1"/>
        <end position="27"/>
    </location>
</feature>
<reference evidence="3 4" key="1">
    <citation type="submission" date="2022-06" db="EMBL/GenBank/DDBJ databases">
        <title>Paraconexibacter antarcticus.</title>
        <authorList>
            <person name="Kim C.S."/>
        </authorList>
    </citation>
    <scope>NUCLEOTIDE SEQUENCE [LARGE SCALE GENOMIC DNA]</scope>
    <source>
        <strain evidence="3 4">02-257</strain>
    </source>
</reference>
<dbReference type="Proteomes" id="UP001056035">
    <property type="component" value="Chromosome"/>
</dbReference>
<keyword evidence="1" id="KW-0732">Signal</keyword>
<dbReference type="Pfam" id="PF00326">
    <property type="entry name" value="Peptidase_S9"/>
    <property type="match status" value="1"/>
</dbReference>
<name>A0ABY5DR37_9ACTN</name>
<protein>
    <submittedName>
        <fullName evidence="3">Alpha/beta fold hydrolase</fullName>
    </submittedName>
</protein>
<evidence type="ECO:0000313" key="3">
    <source>
        <dbReference type="EMBL" id="UTI63391.1"/>
    </source>
</evidence>
<dbReference type="RefSeq" id="WP_254570116.1">
    <property type="nucleotide sequence ID" value="NZ_CP098502.1"/>
</dbReference>
<dbReference type="PANTHER" id="PTHR34853">
    <property type="match status" value="1"/>
</dbReference>
<feature type="domain" description="Peptidase S9 prolyl oligopeptidase catalytic" evidence="2">
    <location>
        <begin position="333"/>
        <end position="402"/>
    </location>
</feature>
<dbReference type="Gene3D" id="3.40.50.1820">
    <property type="entry name" value="alpha/beta hydrolase"/>
    <property type="match status" value="2"/>
</dbReference>
<evidence type="ECO:0000313" key="4">
    <source>
        <dbReference type="Proteomes" id="UP001056035"/>
    </source>
</evidence>
<dbReference type="SUPFAM" id="SSF53474">
    <property type="entry name" value="alpha/beta-Hydrolases"/>
    <property type="match status" value="1"/>
</dbReference>
<proteinExistence type="predicted"/>
<gene>
    <name evidence="3" type="ORF">NBH00_18830</name>
</gene>
<evidence type="ECO:0000256" key="1">
    <source>
        <dbReference type="SAM" id="SignalP"/>
    </source>
</evidence>